<dbReference type="EMBL" id="JAUZQC010000015">
    <property type="protein sequence ID" value="KAK5858178.1"/>
    <property type="molecule type" value="Genomic_DNA"/>
</dbReference>
<reference evidence="2 3" key="2">
    <citation type="journal article" date="2023" name="Mol. Biol. Evol.">
        <title>Genomics of Secondarily Temperate Adaptation in the Only Non-Antarctic Icefish.</title>
        <authorList>
            <person name="Rivera-Colon A.G."/>
            <person name="Rayamajhi N."/>
            <person name="Minhas B.F."/>
            <person name="Madrigal G."/>
            <person name="Bilyk K.T."/>
            <person name="Yoon V."/>
            <person name="Hune M."/>
            <person name="Gregory S."/>
            <person name="Cheng C.H.C."/>
            <person name="Catchen J.M."/>
        </authorList>
    </citation>
    <scope>NUCLEOTIDE SEQUENCE [LARGE SCALE GENOMIC DNA]</scope>
    <source>
        <strain evidence="2">JMC-PN-2008</strain>
    </source>
</reference>
<protein>
    <submittedName>
        <fullName evidence="2">Uncharacterized protein</fullName>
    </submittedName>
</protein>
<sequence length="21" mass="2376">MTKGSVDTRTPAERTRRARSV</sequence>
<keyword evidence="3" id="KW-1185">Reference proteome</keyword>
<reference evidence="2 3" key="1">
    <citation type="journal article" date="2023" name="Genes (Basel)">
        <title>Chromosome-Level Genome Assembly and Circadian Gene Repertoire of the Patagonia Blennie Eleginops maclovinus-The Closest Ancestral Proxy of Antarctic Cryonotothenioids.</title>
        <authorList>
            <person name="Cheng C.C."/>
            <person name="Rivera-Colon A.G."/>
            <person name="Minhas B.F."/>
            <person name="Wilson L."/>
            <person name="Rayamajhi N."/>
            <person name="Vargas-Chacoff L."/>
            <person name="Catchen J.M."/>
        </authorList>
    </citation>
    <scope>NUCLEOTIDE SEQUENCE [LARGE SCALE GENOMIC DNA]</scope>
    <source>
        <strain evidence="2">JMC-PN-2008</strain>
    </source>
</reference>
<dbReference type="AlphaFoldDB" id="A0AAN8AFP3"/>
<evidence type="ECO:0000256" key="1">
    <source>
        <dbReference type="SAM" id="MobiDB-lite"/>
    </source>
</evidence>
<evidence type="ECO:0000313" key="3">
    <source>
        <dbReference type="Proteomes" id="UP001346869"/>
    </source>
</evidence>
<feature type="region of interest" description="Disordered" evidence="1">
    <location>
        <begin position="1"/>
        <end position="21"/>
    </location>
</feature>
<dbReference type="Proteomes" id="UP001346869">
    <property type="component" value="Unassembled WGS sequence"/>
</dbReference>
<proteinExistence type="predicted"/>
<accession>A0AAN8AFP3</accession>
<evidence type="ECO:0000313" key="2">
    <source>
        <dbReference type="EMBL" id="KAK5858178.1"/>
    </source>
</evidence>
<organism evidence="2 3">
    <name type="scientific">Eleginops maclovinus</name>
    <name type="common">Patagonian blennie</name>
    <name type="synonym">Eleginus maclovinus</name>
    <dbReference type="NCBI Taxonomy" id="56733"/>
    <lineage>
        <taxon>Eukaryota</taxon>
        <taxon>Metazoa</taxon>
        <taxon>Chordata</taxon>
        <taxon>Craniata</taxon>
        <taxon>Vertebrata</taxon>
        <taxon>Euteleostomi</taxon>
        <taxon>Actinopterygii</taxon>
        <taxon>Neopterygii</taxon>
        <taxon>Teleostei</taxon>
        <taxon>Neoteleostei</taxon>
        <taxon>Acanthomorphata</taxon>
        <taxon>Eupercaria</taxon>
        <taxon>Perciformes</taxon>
        <taxon>Notothenioidei</taxon>
        <taxon>Eleginopidae</taxon>
        <taxon>Eleginops</taxon>
    </lineage>
</organism>
<gene>
    <name evidence="2" type="ORF">PBY51_002342</name>
</gene>
<name>A0AAN8AFP3_ELEMC</name>
<comment type="caution">
    <text evidence="2">The sequence shown here is derived from an EMBL/GenBank/DDBJ whole genome shotgun (WGS) entry which is preliminary data.</text>
</comment>